<evidence type="ECO:0000313" key="11">
    <source>
        <dbReference type="Proteomes" id="UP000184112"/>
    </source>
</evidence>
<dbReference type="SUPFAM" id="SSF49464">
    <property type="entry name" value="Carboxypeptidase regulatory domain-like"/>
    <property type="match status" value="1"/>
</dbReference>
<evidence type="ECO:0000313" key="10">
    <source>
        <dbReference type="EMBL" id="SHG61889.1"/>
    </source>
</evidence>
<protein>
    <submittedName>
        <fullName evidence="10">TonB-linked outer membrane protein, SusC/RagA family</fullName>
    </submittedName>
</protein>
<gene>
    <name evidence="10" type="ORF">SAMN05444388_103393</name>
</gene>
<dbReference type="InterPro" id="IPR039426">
    <property type="entry name" value="TonB-dep_rcpt-like"/>
</dbReference>
<dbReference type="Pfam" id="PF07715">
    <property type="entry name" value="Plug"/>
    <property type="match status" value="1"/>
</dbReference>
<feature type="chain" id="PRO_5012906342" evidence="8">
    <location>
        <begin position="23"/>
        <end position="1087"/>
    </location>
</feature>
<keyword evidence="5 7" id="KW-0472">Membrane</keyword>
<evidence type="ECO:0000256" key="1">
    <source>
        <dbReference type="ARBA" id="ARBA00004571"/>
    </source>
</evidence>
<keyword evidence="6 7" id="KW-0998">Cell outer membrane</keyword>
<dbReference type="InterPro" id="IPR036942">
    <property type="entry name" value="Beta-barrel_TonB_sf"/>
</dbReference>
<keyword evidence="2 7" id="KW-0813">Transport</keyword>
<keyword evidence="4 7" id="KW-0812">Transmembrane</keyword>
<comment type="subcellular location">
    <subcellularLocation>
        <location evidence="1 7">Cell outer membrane</location>
        <topology evidence="1 7">Multi-pass membrane protein</topology>
    </subcellularLocation>
</comment>
<evidence type="ECO:0000256" key="8">
    <source>
        <dbReference type="SAM" id="SignalP"/>
    </source>
</evidence>
<evidence type="ECO:0000256" key="5">
    <source>
        <dbReference type="ARBA" id="ARBA00023136"/>
    </source>
</evidence>
<dbReference type="EMBL" id="FQWH01000003">
    <property type="protein sequence ID" value="SHG61889.1"/>
    <property type="molecule type" value="Genomic_DNA"/>
</dbReference>
<dbReference type="Pfam" id="PF13715">
    <property type="entry name" value="CarbopepD_reg_2"/>
    <property type="match status" value="1"/>
</dbReference>
<evidence type="ECO:0000256" key="6">
    <source>
        <dbReference type="ARBA" id="ARBA00023237"/>
    </source>
</evidence>
<dbReference type="GO" id="GO:0009279">
    <property type="term" value="C:cell outer membrane"/>
    <property type="evidence" value="ECO:0007669"/>
    <property type="project" value="UniProtKB-SubCell"/>
</dbReference>
<evidence type="ECO:0000256" key="2">
    <source>
        <dbReference type="ARBA" id="ARBA00022448"/>
    </source>
</evidence>
<dbReference type="AlphaFoldDB" id="A0A1M5LAZ5"/>
<reference evidence="10 11" key="1">
    <citation type="submission" date="2016-11" db="EMBL/GenBank/DDBJ databases">
        <authorList>
            <person name="Jaros S."/>
            <person name="Januszkiewicz K."/>
            <person name="Wedrychowicz H."/>
        </authorList>
    </citation>
    <scope>NUCLEOTIDE SEQUENCE [LARGE SCALE GENOMIC DNA]</scope>
    <source>
        <strain evidence="10 11">DSM 6792</strain>
    </source>
</reference>
<dbReference type="NCBIfam" id="TIGR04057">
    <property type="entry name" value="SusC_RagA_signa"/>
    <property type="match status" value="1"/>
</dbReference>
<dbReference type="InterPro" id="IPR023996">
    <property type="entry name" value="TonB-dep_OMP_SusC/RagA"/>
</dbReference>
<dbReference type="InterPro" id="IPR037066">
    <property type="entry name" value="Plug_dom_sf"/>
</dbReference>
<feature type="domain" description="TonB-dependent receptor plug" evidence="9">
    <location>
        <begin position="117"/>
        <end position="245"/>
    </location>
</feature>
<dbReference type="PROSITE" id="PS52016">
    <property type="entry name" value="TONB_DEPENDENT_REC_3"/>
    <property type="match status" value="1"/>
</dbReference>
<dbReference type="InterPro" id="IPR023997">
    <property type="entry name" value="TonB-dep_OMP_SusC/RagA_CS"/>
</dbReference>
<evidence type="ECO:0000259" key="9">
    <source>
        <dbReference type="Pfam" id="PF07715"/>
    </source>
</evidence>
<comment type="similarity">
    <text evidence="7">Belongs to the TonB-dependent receptor family.</text>
</comment>
<evidence type="ECO:0000256" key="4">
    <source>
        <dbReference type="ARBA" id="ARBA00022692"/>
    </source>
</evidence>
<accession>A0A1M5LAZ5</accession>
<dbReference type="SUPFAM" id="SSF56935">
    <property type="entry name" value="Porins"/>
    <property type="match status" value="1"/>
</dbReference>
<evidence type="ECO:0000256" key="3">
    <source>
        <dbReference type="ARBA" id="ARBA00022452"/>
    </source>
</evidence>
<dbReference type="RefSeq" id="WP_073409064.1">
    <property type="nucleotide sequence ID" value="NZ_FQWH01000003.1"/>
</dbReference>
<dbReference type="Gene3D" id="2.60.40.1120">
    <property type="entry name" value="Carboxypeptidase-like, regulatory domain"/>
    <property type="match status" value="1"/>
</dbReference>
<evidence type="ECO:0000256" key="7">
    <source>
        <dbReference type="PROSITE-ProRule" id="PRU01360"/>
    </source>
</evidence>
<feature type="signal peptide" evidence="8">
    <location>
        <begin position="1"/>
        <end position="22"/>
    </location>
</feature>
<dbReference type="Gene3D" id="2.40.170.20">
    <property type="entry name" value="TonB-dependent receptor, beta-barrel domain"/>
    <property type="match status" value="1"/>
</dbReference>
<organism evidence="10 11">
    <name type="scientific">Flavobacterium johnsoniae</name>
    <name type="common">Cytophaga johnsonae</name>
    <dbReference type="NCBI Taxonomy" id="986"/>
    <lineage>
        <taxon>Bacteria</taxon>
        <taxon>Pseudomonadati</taxon>
        <taxon>Bacteroidota</taxon>
        <taxon>Flavobacteriia</taxon>
        <taxon>Flavobacteriales</taxon>
        <taxon>Flavobacteriaceae</taxon>
        <taxon>Flavobacterium</taxon>
    </lineage>
</organism>
<dbReference type="NCBIfam" id="TIGR04056">
    <property type="entry name" value="OMP_RagA_SusC"/>
    <property type="match status" value="1"/>
</dbReference>
<proteinExistence type="inferred from homology"/>
<dbReference type="Proteomes" id="UP000184112">
    <property type="component" value="Unassembled WGS sequence"/>
</dbReference>
<dbReference type="FunFam" id="2.60.40.1120:FF:000003">
    <property type="entry name" value="Outer membrane protein Omp121"/>
    <property type="match status" value="1"/>
</dbReference>
<dbReference type="InterPro" id="IPR012910">
    <property type="entry name" value="Plug_dom"/>
</dbReference>
<keyword evidence="8" id="KW-0732">Signal</keyword>
<name>A0A1M5LAZ5_FLAJO</name>
<keyword evidence="3 7" id="KW-1134">Transmembrane beta strand</keyword>
<sequence>MKLKFNGFLVLLLVLVAQLSFAQERAVSGTVSDNAGMPLPGVSVLVKGTKAGTQTDFDGKFSIKASSSQVLVFSYIGMKTQEVAASSSVINVKLSGDAQELESVVVTTALGIKREKKSLGYATQEVKGSDLRSGTSSGNFLNELSGKAAGVNITRNSNFGGSTSAISRGVKAIGQTNEMLIVIDGMPINNSNTSTDGLTSQSTGRQGYDYGNNGMDINPEDIESINVLKGAAASALYGYLAGNGVLMITTKKGKAKKGLGITVSSEVVSGSIDKSTFVKYQKNYGAGYGSGSFTNNTDVDGDGVIDRVVGFGDDASVGSAYDPSINVYQWDAFSAYPGNTNYGKATPWKAAANDPTSFFKNSLSLVNSISFEDANDKSNIVFNYTNTKQTGILPNSEINKNNFSLKINHQFSDRLSLSTFANFSNQNAVGRNMTGYSDNMISGFRQWWQTNVDIKELEQAYNNSGGQNITWNRKSIEDGSPAYWNNPYFERYQNYQNDTRNRFVGYANFTYKIAEWLSATAKISTDTYDEIREERVAVGSVSKVFGINALDEKSGYQRYNGNFSEQNYDLLLTFKKNFGEKFSLNGVAGGTIRRNVFNTITASTQGGLIIPGLYSLANSVDASPYPYERATKSGVNSYYVSASLGYVDALFLDATARRDAFSNLPVDNNALESYSVSGSWVFTKAIDASWLTFGKLRAGYSESPLGTPGQALIDTYSKLDAFNGQQQYSVNNIKNNPDLEPIKTKTQEIGLEMQFFKRRLGFDVSVYKNVNNGEAINVPYSTSTGNSSRYINAANIQNKGIEVQFNATPVKTNNFAWDIMVNWSKNENKVTALADGIENLQISSFPGTVTLNAVVGQPFGVLKGTDYTYTADGQPIINPTTGRYVVNSSTNNIIGNVNPDWIGGIRNKFSYKNLSFSFLIDAKHGGDVFSTDQWYGIGTGLTDETGGLNDLGNPLRNTVANGGGVILPGVYADGTPNTTRTEYVVAAQGAVTNAYTSGPRKVAVYDAGFIKLREVNISYSLPSSLVSKMKLTDMRVSLIGSNLWIIQKNLPDADPESGLGSNAGSMGVSLGSLPTTRNIGCNLTIKF</sequence>
<dbReference type="Gene3D" id="2.170.130.10">
    <property type="entry name" value="TonB-dependent receptor, plug domain"/>
    <property type="match status" value="1"/>
</dbReference>
<dbReference type="InterPro" id="IPR008969">
    <property type="entry name" value="CarboxyPept-like_regulatory"/>
</dbReference>